<feature type="signal peptide" evidence="2">
    <location>
        <begin position="1"/>
        <end position="38"/>
    </location>
</feature>
<keyword evidence="2" id="KW-0732">Signal</keyword>
<dbReference type="AlphaFoldDB" id="U1LRG1"/>
<comment type="caution">
    <text evidence="3">The sequence shown here is derived from an EMBL/GenBank/DDBJ whole genome shotgun (WGS) entry which is preliminary data.</text>
</comment>
<gene>
    <name evidence="3" type="ORF">L332_11590</name>
</gene>
<evidence type="ECO:0000313" key="3">
    <source>
        <dbReference type="EMBL" id="ERG65079.1"/>
    </source>
</evidence>
<feature type="region of interest" description="Disordered" evidence="1">
    <location>
        <begin position="36"/>
        <end position="88"/>
    </location>
</feature>
<feature type="compositionally biased region" description="Low complexity" evidence="1">
    <location>
        <begin position="73"/>
        <end position="88"/>
    </location>
</feature>
<proteinExistence type="predicted"/>
<reference evidence="3 4" key="1">
    <citation type="journal article" date="2013" name="Genome Announc.">
        <title>First draft genome sequence from a member of the genus agrococcus, isolated from modern microbialites.</title>
        <authorList>
            <person name="White R.A.III."/>
            <person name="Grassa C.J."/>
            <person name="Suttle C.A."/>
        </authorList>
    </citation>
    <scope>NUCLEOTIDE SEQUENCE [LARGE SCALE GENOMIC DNA]</scope>
    <source>
        <strain evidence="3 4">RW1</strain>
    </source>
</reference>
<organism evidence="3 4">
    <name type="scientific">Agrococcus pavilionensis RW1</name>
    <dbReference type="NCBI Taxonomy" id="1330458"/>
    <lineage>
        <taxon>Bacteria</taxon>
        <taxon>Bacillati</taxon>
        <taxon>Actinomycetota</taxon>
        <taxon>Actinomycetes</taxon>
        <taxon>Micrococcales</taxon>
        <taxon>Microbacteriaceae</taxon>
        <taxon>Agrococcus</taxon>
    </lineage>
</organism>
<feature type="chain" id="PRO_5038769571" evidence="2">
    <location>
        <begin position="39"/>
        <end position="242"/>
    </location>
</feature>
<dbReference type="Proteomes" id="UP000016462">
    <property type="component" value="Unassembled WGS sequence"/>
</dbReference>
<keyword evidence="4" id="KW-1185">Reference proteome</keyword>
<feature type="compositionally biased region" description="Low complexity" evidence="1">
    <location>
        <begin position="50"/>
        <end position="65"/>
    </location>
</feature>
<sequence length="242" mass="25089">MRMPKERMMPRTTLPGGRLRDSAALALAALALAACSGASPGDSAPPSPSASPSASATPTPTETTAPPTPSASPRPSVTPSADPEPAPAAAYCGDEFILDRPHLVWWEGTEAEQLAAGDAQPVFEPPAVLEGLDVICVSTFSNPLDDPAGGVVRIAEALVEREDAAFDRLEAWAAANGYAAVSEGPGYLQYAPPADADGSQRSLFWAPLDSTQPSLGNADTIMRYTDADADDIYVTHAVTMPD</sequence>
<dbReference type="EMBL" id="ASHR01000010">
    <property type="protein sequence ID" value="ERG65079.1"/>
    <property type="molecule type" value="Genomic_DNA"/>
</dbReference>
<evidence type="ECO:0000256" key="2">
    <source>
        <dbReference type="SAM" id="SignalP"/>
    </source>
</evidence>
<accession>U1LRG1</accession>
<evidence type="ECO:0000313" key="4">
    <source>
        <dbReference type="Proteomes" id="UP000016462"/>
    </source>
</evidence>
<name>U1LRG1_9MICO</name>
<dbReference type="PROSITE" id="PS51257">
    <property type="entry name" value="PROKAR_LIPOPROTEIN"/>
    <property type="match status" value="1"/>
</dbReference>
<protein>
    <submittedName>
        <fullName evidence="3">Uncharacterized protein</fullName>
    </submittedName>
</protein>
<evidence type="ECO:0000256" key="1">
    <source>
        <dbReference type="SAM" id="MobiDB-lite"/>
    </source>
</evidence>